<evidence type="ECO:0000313" key="4">
    <source>
        <dbReference type="Proteomes" id="UP000192596"/>
    </source>
</evidence>
<evidence type="ECO:0000313" key="3">
    <source>
        <dbReference type="EMBL" id="OQO07419.1"/>
    </source>
</evidence>
<feature type="coiled-coil region" evidence="1">
    <location>
        <begin position="323"/>
        <end position="360"/>
    </location>
</feature>
<dbReference type="InParanoid" id="A0A1V8T7W2"/>
<evidence type="ECO:0000256" key="1">
    <source>
        <dbReference type="SAM" id="Coils"/>
    </source>
</evidence>
<keyword evidence="4" id="KW-1185">Reference proteome</keyword>
<comment type="caution">
    <text evidence="3">The sequence shown here is derived from an EMBL/GenBank/DDBJ whole genome shotgun (WGS) entry which is preliminary data.</text>
</comment>
<organism evidence="3 4">
    <name type="scientific">Cryoendolithus antarcticus</name>
    <dbReference type="NCBI Taxonomy" id="1507870"/>
    <lineage>
        <taxon>Eukaryota</taxon>
        <taxon>Fungi</taxon>
        <taxon>Dikarya</taxon>
        <taxon>Ascomycota</taxon>
        <taxon>Pezizomycotina</taxon>
        <taxon>Dothideomycetes</taxon>
        <taxon>Dothideomycetidae</taxon>
        <taxon>Cladosporiales</taxon>
        <taxon>Cladosporiaceae</taxon>
        <taxon>Cryoendolithus</taxon>
    </lineage>
</organism>
<evidence type="ECO:0000256" key="2">
    <source>
        <dbReference type="SAM" id="MobiDB-lite"/>
    </source>
</evidence>
<gene>
    <name evidence="3" type="ORF">B0A48_07116</name>
</gene>
<keyword evidence="1" id="KW-0175">Coiled coil</keyword>
<dbReference type="EMBL" id="NAJO01000014">
    <property type="protein sequence ID" value="OQO07419.1"/>
    <property type="molecule type" value="Genomic_DNA"/>
</dbReference>
<dbReference type="OrthoDB" id="3834359at2759"/>
<protein>
    <submittedName>
        <fullName evidence="3">Uncharacterized protein</fullName>
    </submittedName>
</protein>
<dbReference type="Proteomes" id="UP000192596">
    <property type="component" value="Unassembled WGS sequence"/>
</dbReference>
<dbReference type="AlphaFoldDB" id="A0A1V8T7W2"/>
<proteinExistence type="predicted"/>
<sequence>MALLLAREAADAWRGLAADKKDTRETLAKKSASTAKTPDPLPQAAQAKSPETKLKPVATGLVLASSTSDRLQLFGLPQELQDIIFEFAYPRHAMNYRYGTAWRWSEKNKRKGIRGYVPKPFTGHFVDRWLVSKAFFISAARAWFTSDAFDLTSHYQSRGFHGQDLGLFREFVVSLKMEYSHYMRLPASCKSLTKLEIVIGREWESVPLDSKTRFAWHELFTDRDLARCLAQSTLPSLRGLETFDIKVRQGGSRYAKTAEEKSLLEANTHALETYLRRTALPPRKTAFTTSPVLPAPLYTGSRVYWSTPTGSAAPQQTADASRKIKVQTKADKARREARRLQRLQNVAQKTQKQLSDASWDDVTEKLTILKAGIASGKDAREAGDFLMNALLELAQWRRKQA</sequence>
<accession>A0A1V8T7W2</accession>
<reference evidence="4" key="1">
    <citation type="submission" date="2017-03" db="EMBL/GenBank/DDBJ databases">
        <title>Genomes of endolithic fungi from Antarctica.</title>
        <authorList>
            <person name="Coleine C."/>
            <person name="Masonjones S."/>
            <person name="Stajich J.E."/>
        </authorList>
    </citation>
    <scope>NUCLEOTIDE SEQUENCE [LARGE SCALE GENOMIC DNA]</scope>
    <source>
        <strain evidence="4">CCFEE 5527</strain>
    </source>
</reference>
<name>A0A1V8T7W2_9PEZI</name>
<feature type="region of interest" description="Disordered" evidence="2">
    <location>
        <begin position="24"/>
        <end position="52"/>
    </location>
</feature>
<dbReference type="STRING" id="1507870.A0A1V8T7W2"/>